<dbReference type="Pfam" id="PF06429">
    <property type="entry name" value="Flg_bbr_C"/>
    <property type="match status" value="1"/>
</dbReference>
<feature type="domain" description="Flagellar basal-body/hook protein C-terminal" evidence="4">
    <location>
        <begin position="235"/>
        <end position="278"/>
    </location>
</feature>
<evidence type="ECO:0000313" key="6">
    <source>
        <dbReference type="EMBL" id="PLX16354.1"/>
    </source>
</evidence>
<proteinExistence type="inferred from homology"/>
<dbReference type="NCBIfam" id="TIGR03506">
    <property type="entry name" value="FlgEFG_subfam"/>
    <property type="match status" value="1"/>
</dbReference>
<dbReference type="InterPro" id="IPR053967">
    <property type="entry name" value="LlgE_F_G-like_D1"/>
</dbReference>
<dbReference type="PANTHER" id="PTHR30435:SF19">
    <property type="entry name" value="FLAGELLAR BASAL-BODY ROD PROTEIN FLGG"/>
    <property type="match status" value="1"/>
</dbReference>
<dbReference type="InterPro" id="IPR019776">
    <property type="entry name" value="Flagellar_basal_body_rod_CS"/>
</dbReference>
<dbReference type="AlphaFoldDB" id="A0A2N5ZCL0"/>
<dbReference type="PANTHER" id="PTHR30435">
    <property type="entry name" value="FLAGELLAR PROTEIN"/>
    <property type="match status" value="1"/>
</dbReference>
<dbReference type="PROSITE" id="PS00588">
    <property type="entry name" value="FLAGELLA_BB_ROD"/>
    <property type="match status" value="1"/>
</dbReference>
<feature type="domain" description="Flagellar basal body rod protein N-terminal" evidence="3">
    <location>
        <begin position="5"/>
        <end position="35"/>
    </location>
</feature>
<protein>
    <submittedName>
        <fullName evidence="6">Uncharacterized protein</fullName>
    </submittedName>
</protein>
<evidence type="ECO:0000313" key="7">
    <source>
        <dbReference type="Proteomes" id="UP000234857"/>
    </source>
</evidence>
<dbReference type="Proteomes" id="UP000234857">
    <property type="component" value="Unassembled WGS sequence"/>
</dbReference>
<dbReference type="InterPro" id="IPR010930">
    <property type="entry name" value="Flg_bb/hook_C_dom"/>
</dbReference>
<sequence>MIRGIYTSTSGMLCEQARQDVIANNLANVDTTGFKKDIAVFRDKPSMQMHRIDDKRKFFGRELEIDMRPYIGKLGTGASVDEIRTIHTQGKLQKTDNNLDFAIVGEGMFAVDTEDGIRYTRAGNFKVGTNGYLVDAEGRNVMALKEPAVMNEGNILVDSKGEFALNASYVPVGEADKVDVNEAGQVFINGNPTHRLMVVKFDKPKYMRKIGYNLYATDDDRVGYGRFNDNTKIEQGMLEKSNVNIVREMVNMITVHRAYETNQRCITSEDSTLGRLISQVGSR</sequence>
<evidence type="ECO:0000256" key="2">
    <source>
        <dbReference type="RuleBase" id="RU362116"/>
    </source>
</evidence>
<dbReference type="GO" id="GO:0071978">
    <property type="term" value="P:bacterial-type flagellum-dependent swarming motility"/>
    <property type="evidence" value="ECO:0007669"/>
    <property type="project" value="TreeGrafter"/>
</dbReference>
<comment type="subcellular location">
    <subcellularLocation>
        <location evidence="2">Bacterial flagellum basal body</location>
    </subcellularLocation>
</comment>
<keyword evidence="2" id="KW-0975">Bacterial flagellum</keyword>
<evidence type="ECO:0000256" key="1">
    <source>
        <dbReference type="ARBA" id="ARBA00009677"/>
    </source>
</evidence>
<accession>A0A2N5ZCL0</accession>
<name>A0A2N5ZCL0_MUIH1</name>
<comment type="similarity">
    <text evidence="1 2">Belongs to the flagella basal body rod proteins family.</text>
</comment>
<feature type="domain" description="Flagellar hook protein FlgE/F/G-like D1" evidence="5">
    <location>
        <begin position="102"/>
        <end position="187"/>
    </location>
</feature>
<reference evidence="6 7" key="1">
    <citation type="submission" date="2017-11" db="EMBL/GenBank/DDBJ databases">
        <title>Genome-resolved metagenomics identifies genetic mobility, metabolic interactions, and unexpected diversity in perchlorate-reducing communities.</title>
        <authorList>
            <person name="Barnum T.P."/>
            <person name="Figueroa I.A."/>
            <person name="Carlstrom C.I."/>
            <person name="Lucas L.N."/>
            <person name="Engelbrektson A.L."/>
            <person name="Coates J.D."/>
        </authorList>
    </citation>
    <scope>NUCLEOTIDE SEQUENCE [LARGE SCALE GENOMIC DNA]</scope>
    <source>
        <strain evidence="6">BM706</strain>
    </source>
</reference>
<dbReference type="GO" id="GO:0009425">
    <property type="term" value="C:bacterial-type flagellum basal body"/>
    <property type="evidence" value="ECO:0007669"/>
    <property type="project" value="UniProtKB-SubCell"/>
</dbReference>
<gene>
    <name evidence="6" type="ORF">C0601_10315</name>
</gene>
<dbReference type="SUPFAM" id="SSF117143">
    <property type="entry name" value="Flagellar hook protein flgE"/>
    <property type="match status" value="1"/>
</dbReference>
<dbReference type="Pfam" id="PF00460">
    <property type="entry name" value="Flg_bb_rod"/>
    <property type="match status" value="1"/>
</dbReference>
<dbReference type="InterPro" id="IPR020013">
    <property type="entry name" value="Flagellar_FlgE/F/G"/>
</dbReference>
<dbReference type="EMBL" id="PKTG01000116">
    <property type="protein sequence ID" value="PLX16354.1"/>
    <property type="molecule type" value="Genomic_DNA"/>
</dbReference>
<evidence type="ECO:0000259" key="3">
    <source>
        <dbReference type="Pfam" id="PF00460"/>
    </source>
</evidence>
<dbReference type="Pfam" id="PF22692">
    <property type="entry name" value="LlgE_F_G_D1"/>
    <property type="match status" value="1"/>
</dbReference>
<comment type="caution">
    <text evidence="6">The sequence shown here is derived from an EMBL/GenBank/DDBJ whole genome shotgun (WGS) entry which is preliminary data.</text>
</comment>
<dbReference type="InterPro" id="IPR001444">
    <property type="entry name" value="Flag_bb_rod_N"/>
</dbReference>
<dbReference type="InterPro" id="IPR037925">
    <property type="entry name" value="FlgE/F/G-like"/>
</dbReference>
<evidence type="ECO:0000259" key="5">
    <source>
        <dbReference type="Pfam" id="PF22692"/>
    </source>
</evidence>
<evidence type="ECO:0000259" key="4">
    <source>
        <dbReference type="Pfam" id="PF06429"/>
    </source>
</evidence>
<organism evidence="6 7">
    <name type="scientific">Muiribacterium halophilum</name>
    <dbReference type="NCBI Taxonomy" id="2053465"/>
    <lineage>
        <taxon>Bacteria</taxon>
        <taxon>Candidatus Muiribacteriota</taxon>
        <taxon>Candidatus Muiribacteriia</taxon>
        <taxon>Candidatus Muiribacteriales</taxon>
        <taxon>Candidatus Muiribacteriaceae</taxon>
        <taxon>Candidatus Muiribacterium</taxon>
    </lineage>
</organism>